<gene>
    <name evidence="2" type="ORF">FHP25_32715</name>
</gene>
<dbReference type="EMBL" id="VDUZ01000052">
    <property type="protein sequence ID" value="TXL70882.1"/>
    <property type="molecule type" value="Genomic_DNA"/>
</dbReference>
<feature type="transmembrane region" description="Helical" evidence="1">
    <location>
        <begin position="38"/>
        <end position="60"/>
    </location>
</feature>
<keyword evidence="1" id="KW-0472">Membrane</keyword>
<keyword evidence="3" id="KW-1185">Reference proteome</keyword>
<organism evidence="2 3">
    <name type="scientific">Vineibacter terrae</name>
    <dbReference type="NCBI Taxonomy" id="2586908"/>
    <lineage>
        <taxon>Bacteria</taxon>
        <taxon>Pseudomonadati</taxon>
        <taxon>Pseudomonadota</taxon>
        <taxon>Alphaproteobacteria</taxon>
        <taxon>Hyphomicrobiales</taxon>
        <taxon>Vineibacter</taxon>
    </lineage>
</organism>
<dbReference type="OrthoDB" id="8479560at2"/>
<comment type="caution">
    <text evidence="2">The sequence shown here is derived from an EMBL/GenBank/DDBJ whole genome shotgun (WGS) entry which is preliminary data.</text>
</comment>
<feature type="transmembrane region" description="Helical" evidence="1">
    <location>
        <begin position="148"/>
        <end position="169"/>
    </location>
</feature>
<feature type="transmembrane region" description="Helical" evidence="1">
    <location>
        <begin position="105"/>
        <end position="136"/>
    </location>
</feature>
<proteinExistence type="predicted"/>
<feature type="transmembrane region" description="Helical" evidence="1">
    <location>
        <begin position="408"/>
        <end position="428"/>
    </location>
</feature>
<keyword evidence="1" id="KW-0812">Transmembrane</keyword>
<feature type="transmembrane region" description="Helical" evidence="1">
    <location>
        <begin position="67"/>
        <end position="85"/>
    </location>
</feature>
<keyword evidence="1" id="KW-1133">Transmembrane helix</keyword>
<name>A0A5C8PAR7_9HYPH</name>
<dbReference type="RefSeq" id="WP_147851213.1">
    <property type="nucleotide sequence ID" value="NZ_VDUZ01000052.1"/>
</dbReference>
<dbReference type="Proteomes" id="UP000321638">
    <property type="component" value="Unassembled WGS sequence"/>
</dbReference>
<feature type="transmembrane region" description="Helical" evidence="1">
    <location>
        <begin position="200"/>
        <end position="220"/>
    </location>
</feature>
<dbReference type="AlphaFoldDB" id="A0A5C8PAR7"/>
<reference evidence="2 3" key="1">
    <citation type="submission" date="2019-06" db="EMBL/GenBank/DDBJ databases">
        <title>New taxonomy in bacterial strain CC-CFT640, isolated from vineyard.</title>
        <authorList>
            <person name="Lin S.-Y."/>
            <person name="Tsai C.-F."/>
            <person name="Young C.-C."/>
        </authorList>
    </citation>
    <scope>NUCLEOTIDE SEQUENCE [LARGE SCALE GENOMIC DNA]</scope>
    <source>
        <strain evidence="2 3">CC-CFT640</strain>
    </source>
</reference>
<protein>
    <submittedName>
        <fullName evidence="2">Uncharacterized protein</fullName>
    </submittedName>
</protein>
<evidence type="ECO:0000313" key="3">
    <source>
        <dbReference type="Proteomes" id="UP000321638"/>
    </source>
</evidence>
<sequence length="689" mass="76537">MPLKVRLPQMPLYAGFAAGALGLLGIIESYTGVVSVPLLYTLRGAWLGAIGGAVALGVVFRRHQPGLLWPTIAISAIGIVFFWVFDGTGASATPATDPIAFVNRLYLPALFLVLSLVLFIFTFRIGLAAYALFALCVGLMLAINFDSAAIGIGAFATFGALMAVINYIVQLVLDHRHDFCRALRDWRQNRTLPGTGQPSLWRLVWIWGFAFLLTLTGALFNYRIQSELTEAAYKIEYKDGVTVIRKDYRIAVQDRDLEHDMRFSIQAYRADNREAFEIDLERVRWATKANIETFPQTLTDSFAKLRPPVLDSGRPCNGFKFKLGSVRTPCRNLVNSGNGAVQGEFNKRQEVFNKFVAKTAVKTESERQQRLEEARALGLKLIDEFFDDLQRTADAAFLATHILSGLSYLMLAGALVAAAQMVLGRAIYREQEPQIAPSREQTFRLPGGGPSQNLSLVHSPVMYLTDQSDPEYPEAKVADKDIQDWYVSLRIARRGEGTQMCLSMPDPHRCFLQRLLTARLIVTRIAMQSALHTNDPPQISVPGDHNLVRIRIKKGQQVCFRMRDLAAFTTGVTFRSIYTTYIGAHFLGLGTFYGVAEGEGGHLVLQSDGEQVQLSAKGDSTPAVNLLAWDRAHEFSLAQKLSVSGVWFNDPSLKLRSASGCAVLDESCAPRFPLASRIWRLFRYLVLPV</sequence>
<accession>A0A5C8PAR7</accession>
<evidence type="ECO:0000256" key="1">
    <source>
        <dbReference type="SAM" id="Phobius"/>
    </source>
</evidence>
<evidence type="ECO:0000313" key="2">
    <source>
        <dbReference type="EMBL" id="TXL70882.1"/>
    </source>
</evidence>
<feature type="transmembrane region" description="Helical" evidence="1">
    <location>
        <begin position="12"/>
        <end position="32"/>
    </location>
</feature>